<keyword evidence="2" id="KW-1185">Reference proteome</keyword>
<sequence>MDILLLTLQTKAEDFGARSQHNNIRIVGVTESTNIDNMECYVEQILKDMLDQDTSIIFVVDRAYRMLGTLLIPEKDLRADPPPDSVIAAAARKTHSVALSSSVPPDKDSKQVGAIGKKMCGTTASFMMVANVLAY</sequence>
<proteinExistence type="predicted"/>
<protein>
    <submittedName>
        <fullName evidence="1">Uncharacterized protein</fullName>
    </submittedName>
</protein>
<dbReference type="Gene3D" id="3.30.70.1820">
    <property type="entry name" value="L1 transposable element, RRM domain"/>
    <property type="match status" value="1"/>
</dbReference>
<dbReference type="Proteomes" id="UP001066276">
    <property type="component" value="Chromosome 3_2"/>
</dbReference>
<comment type="caution">
    <text evidence="1">The sequence shown here is derived from an EMBL/GenBank/DDBJ whole genome shotgun (WGS) entry which is preliminary data.</text>
</comment>
<evidence type="ECO:0000313" key="2">
    <source>
        <dbReference type="Proteomes" id="UP001066276"/>
    </source>
</evidence>
<reference evidence="1" key="1">
    <citation type="journal article" date="2022" name="bioRxiv">
        <title>Sequencing and chromosome-scale assembly of the giantPleurodeles waltlgenome.</title>
        <authorList>
            <person name="Brown T."/>
            <person name="Elewa A."/>
            <person name="Iarovenko S."/>
            <person name="Subramanian E."/>
            <person name="Araus A.J."/>
            <person name="Petzold A."/>
            <person name="Susuki M."/>
            <person name="Suzuki K.-i.T."/>
            <person name="Hayashi T."/>
            <person name="Toyoda A."/>
            <person name="Oliveira C."/>
            <person name="Osipova E."/>
            <person name="Leigh N.D."/>
            <person name="Simon A."/>
            <person name="Yun M.H."/>
        </authorList>
    </citation>
    <scope>NUCLEOTIDE SEQUENCE</scope>
    <source>
        <strain evidence="1">20211129_DDA</strain>
        <tissue evidence="1">Liver</tissue>
    </source>
</reference>
<evidence type="ECO:0000313" key="1">
    <source>
        <dbReference type="EMBL" id="KAJ1175940.1"/>
    </source>
</evidence>
<organism evidence="1 2">
    <name type="scientific">Pleurodeles waltl</name>
    <name type="common">Iberian ribbed newt</name>
    <dbReference type="NCBI Taxonomy" id="8319"/>
    <lineage>
        <taxon>Eukaryota</taxon>
        <taxon>Metazoa</taxon>
        <taxon>Chordata</taxon>
        <taxon>Craniata</taxon>
        <taxon>Vertebrata</taxon>
        <taxon>Euteleostomi</taxon>
        <taxon>Amphibia</taxon>
        <taxon>Batrachia</taxon>
        <taxon>Caudata</taxon>
        <taxon>Salamandroidea</taxon>
        <taxon>Salamandridae</taxon>
        <taxon>Pleurodelinae</taxon>
        <taxon>Pleurodeles</taxon>
    </lineage>
</organism>
<dbReference type="EMBL" id="JANPWB010000006">
    <property type="protein sequence ID" value="KAJ1175940.1"/>
    <property type="molecule type" value="Genomic_DNA"/>
</dbReference>
<accession>A0AAV7THP4</accession>
<name>A0AAV7THP4_PLEWA</name>
<gene>
    <name evidence="1" type="ORF">NDU88_001225</name>
</gene>
<dbReference type="AlphaFoldDB" id="A0AAV7THP4"/>